<dbReference type="Pfam" id="PF03178">
    <property type="entry name" value="CPSF_A"/>
    <property type="match status" value="1"/>
</dbReference>
<comment type="similarity">
    <text evidence="6">Belongs to the RSE1 family.</text>
</comment>
<keyword evidence="4" id="KW-0508">mRNA splicing</keyword>
<dbReference type="InterPro" id="IPR050358">
    <property type="entry name" value="RSE1/DDB1/CFT1"/>
</dbReference>
<evidence type="ECO:0000256" key="2">
    <source>
        <dbReference type="ARBA" id="ARBA00022664"/>
    </source>
</evidence>
<dbReference type="SUPFAM" id="SSF50978">
    <property type="entry name" value="WD40 repeat-like"/>
    <property type="match status" value="1"/>
</dbReference>
<gene>
    <name evidence="10" type="ORF">BSTOLATCC_MIC40519</name>
</gene>
<protein>
    <recommendedName>
        <fullName evidence="12">Splicing factor 3B subunit 3</fullName>
    </recommendedName>
</protein>
<evidence type="ECO:0008006" key="12">
    <source>
        <dbReference type="Google" id="ProtNLM"/>
    </source>
</evidence>
<dbReference type="FunFam" id="2.130.10.10:FF:001143">
    <property type="entry name" value="Pre-mRNA-splicing factor rse-1, putative"/>
    <property type="match status" value="1"/>
</dbReference>
<dbReference type="GO" id="GO:0003676">
    <property type="term" value="F:nucleic acid binding"/>
    <property type="evidence" value="ECO:0007669"/>
    <property type="project" value="InterPro"/>
</dbReference>
<dbReference type="InterPro" id="IPR036322">
    <property type="entry name" value="WD40_repeat_dom_sf"/>
</dbReference>
<evidence type="ECO:0000256" key="4">
    <source>
        <dbReference type="ARBA" id="ARBA00023187"/>
    </source>
</evidence>
<dbReference type="GO" id="GO:0005681">
    <property type="term" value="C:spliceosomal complex"/>
    <property type="evidence" value="ECO:0007669"/>
    <property type="project" value="UniProtKB-KW"/>
</dbReference>
<dbReference type="PANTHER" id="PTHR10644">
    <property type="entry name" value="DNA REPAIR/RNA PROCESSING CPSF FAMILY"/>
    <property type="match status" value="1"/>
</dbReference>
<keyword evidence="5" id="KW-0539">Nucleus</keyword>
<dbReference type="InterPro" id="IPR018846">
    <property type="entry name" value="Beta-prop_RSE1/DDB1/CPSF1_1st"/>
</dbReference>
<evidence type="ECO:0000313" key="10">
    <source>
        <dbReference type="EMBL" id="CAG9326079.1"/>
    </source>
</evidence>
<dbReference type="Pfam" id="PF23726">
    <property type="entry name" value="Beta-prop_RSE1_2nd"/>
    <property type="match status" value="1"/>
</dbReference>
<dbReference type="GO" id="GO:0006397">
    <property type="term" value="P:mRNA processing"/>
    <property type="evidence" value="ECO:0007669"/>
    <property type="project" value="UniProtKB-KW"/>
</dbReference>
<dbReference type="FunFam" id="2.130.10.10:FF:000031">
    <property type="entry name" value="Splicing factor 3b subunit 3"/>
    <property type="match status" value="1"/>
</dbReference>
<comment type="caution">
    <text evidence="10">The sequence shown here is derived from an EMBL/GenBank/DDBJ whole genome shotgun (WGS) entry which is preliminary data.</text>
</comment>
<evidence type="ECO:0000313" key="11">
    <source>
        <dbReference type="Proteomes" id="UP001162131"/>
    </source>
</evidence>
<accession>A0AAU9JGQ6</accession>
<feature type="domain" description="RSE1/DDB1/CPSF1 first beta-propeller" evidence="8">
    <location>
        <begin position="14"/>
        <end position="368"/>
    </location>
</feature>
<feature type="domain" description="RSE1/DDB1/CPSF1 C-terminal" evidence="7">
    <location>
        <begin position="830"/>
        <end position="1147"/>
    </location>
</feature>
<dbReference type="InterPro" id="IPR015943">
    <property type="entry name" value="WD40/YVTN_repeat-like_dom_sf"/>
</dbReference>
<dbReference type="Gene3D" id="2.130.10.10">
    <property type="entry name" value="YVTN repeat-like/Quinoprotein amine dehydrogenase"/>
    <property type="match status" value="3"/>
</dbReference>
<dbReference type="EMBL" id="CAJZBQ010000040">
    <property type="protein sequence ID" value="CAG9326079.1"/>
    <property type="molecule type" value="Genomic_DNA"/>
</dbReference>
<dbReference type="InterPro" id="IPR004871">
    <property type="entry name" value="RSE1/DDB1/CPSF1_C"/>
</dbReference>
<keyword evidence="11" id="KW-1185">Reference proteome</keyword>
<reference evidence="10" key="1">
    <citation type="submission" date="2021-09" db="EMBL/GenBank/DDBJ databases">
        <authorList>
            <consortium name="AG Swart"/>
            <person name="Singh M."/>
            <person name="Singh A."/>
            <person name="Seah K."/>
            <person name="Emmerich C."/>
        </authorList>
    </citation>
    <scope>NUCLEOTIDE SEQUENCE</scope>
    <source>
        <strain evidence="10">ATCC30299</strain>
    </source>
</reference>
<evidence type="ECO:0000256" key="6">
    <source>
        <dbReference type="ARBA" id="ARBA00038266"/>
    </source>
</evidence>
<dbReference type="Gene3D" id="1.10.150.910">
    <property type="match status" value="1"/>
</dbReference>
<evidence type="ECO:0000259" key="7">
    <source>
        <dbReference type="Pfam" id="PF03178"/>
    </source>
</evidence>
<evidence type="ECO:0000256" key="3">
    <source>
        <dbReference type="ARBA" id="ARBA00022728"/>
    </source>
</evidence>
<proteinExistence type="inferred from homology"/>
<evidence type="ECO:0000259" key="9">
    <source>
        <dbReference type="Pfam" id="PF23726"/>
    </source>
</evidence>
<sequence length="1180" mass="132134">MYLYSLTLQPGTGIHKAIFGNFSASKAQEIAVSKGKTLEIYRSNENTGALEVVYSQEVFGIIRSLCTFRMTGANRDMIVIGSDSGRIVFLQLDPVTNNLEQVHLETFGKSGCRRIVPGQYVASDPKGRAVMISAIEKQKFVYILNRDSTSKLTISSPLEAHKGRTIVFDICGIDVGFENPQFACLEVDYGDPELPDSAVVTGQGQKLLTFYEMDLGLNHVIRKIAMPTDNSANILIPVPGGSDGPGGVLLCCENIIRYFNFPSTELSCTYPRRADMSLERGLMINCYSTHKQKDLFFFLIHTELGDLYKVSLKYNKDQVESLSVQYFDTIFPCVSICILKTGFLFAAAEYGNHALYQFQNIGENDEFAISSSDSMETVLFMPRKLTNIAFLYDTESLCAITDMKIQDLAEEGNPQIYALCGRGPRSALRVLRHGLGVTEMAYSNLPGKPNGVWSLKSGHKEGEVSYDKYIVISFLNATLVLGIGEKVTEVTDSGFDVSGGTIHAGLLANNCYLQILQYGMRVIASKYQVDPWEAPGKISRATSNEKQVAFTLQGGILVYFELDSSGKLKEAGKREMEQEVICISISNIPEGRTRARFLALGCFDNTIKILSLDPEGCLSRLSTQALPGSQPESVCLLEMGHSEETKDLYLHVGLSNGVMLRTVIDSITGQLSDTRARFLGNKPARLFKGFVAGGQALVSLSSRPWIAYNYMSRFYITPLSYETLEYAASFSSEMCPEGFLGISGNTLRIFTIEKLGELFNQSIVPLRYTPRKMEIYPINKNLIIIESDHNAFPVTEREELKEAVKQFSEFRELTDAQISTPSAGIGRWAACIRILDPRSLETTEIFELTDNETAVSLCVANFTGYESEMFLVLGTVKDMNLHPRNFTAAYISVFRIINNKLELFHKTQAEDIPLAISPFYGKILIGVGKFLRIYELGKKKILKKCENKTTFPNLISNIKVDGERIFVTDISESVSVLTWSKEDNQIYCFADDVISRFLTNFIVLDHDTVAAVDKFENMMVLRLPDACEEDERDINTVKFKWEAGFLNSAYYKLEHIAHFYIGDLATSIQKSALSEGGAEALVYGTTMGAIGTFLPITQKDDVEFFVHLEMYMRQEARSLVGRDHMSFRSFYAPIKNVIDGDLCEQYSKLDYQTQRRLAEQLEHSPNEILKRLEDFRNKIF</sequence>
<organism evidence="10 11">
    <name type="scientific">Blepharisma stoltei</name>
    <dbReference type="NCBI Taxonomy" id="1481888"/>
    <lineage>
        <taxon>Eukaryota</taxon>
        <taxon>Sar</taxon>
        <taxon>Alveolata</taxon>
        <taxon>Ciliophora</taxon>
        <taxon>Postciliodesmatophora</taxon>
        <taxon>Heterotrichea</taxon>
        <taxon>Heterotrichida</taxon>
        <taxon>Blepharismidae</taxon>
        <taxon>Blepharisma</taxon>
    </lineage>
</organism>
<dbReference type="GO" id="GO:0008380">
    <property type="term" value="P:RNA splicing"/>
    <property type="evidence" value="ECO:0007669"/>
    <property type="project" value="UniProtKB-KW"/>
</dbReference>
<name>A0AAU9JGQ6_9CILI</name>
<feature type="domain" description="RSE1/DDB1/CPSF1 second beta-propeller" evidence="9">
    <location>
        <begin position="438"/>
        <end position="752"/>
    </location>
</feature>
<keyword evidence="3" id="KW-0747">Spliceosome</keyword>
<evidence type="ECO:0000256" key="1">
    <source>
        <dbReference type="ARBA" id="ARBA00004123"/>
    </source>
</evidence>
<evidence type="ECO:0000259" key="8">
    <source>
        <dbReference type="Pfam" id="PF10433"/>
    </source>
</evidence>
<dbReference type="Proteomes" id="UP001162131">
    <property type="component" value="Unassembled WGS sequence"/>
</dbReference>
<dbReference type="InterPro" id="IPR058543">
    <property type="entry name" value="Beta-prop_RSE1/DDB1/CPSF1_2nd"/>
</dbReference>
<comment type="subcellular location">
    <subcellularLocation>
        <location evidence="1">Nucleus</location>
    </subcellularLocation>
</comment>
<keyword evidence="2" id="KW-0507">mRNA processing</keyword>
<dbReference type="AlphaFoldDB" id="A0AAU9JGQ6"/>
<evidence type="ECO:0000256" key="5">
    <source>
        <dbReference type="ARBA" id="ARBA00023242"/>
    </source>
</evidence>
<dbReference type="Pfam" id="PF10433">
    <property type="entry name" value="Beta-prop_RSE1_1st"/>
    <property type="match status" value="1"/>
</dbReference>